<name>A0ABR4LQ40_9EURO</name>
<dbReference type="PANTHER" id="PTHR40626:SF30">
    <property type="entry name" value="FINGER DOMAIN PROTEIN, PUTATIVE (AFU_ORTHOLOGUE AFUA_4G13600)-RELATED"/>
    <property type="match status" value="1"/>
</dbReference>
<protein>
    <recommendedName>
        <fullName evidence="9">C2H2-type domain-containing protein</fullName>
    </recommendedName>
</protein>
<dbReference type="Gene3D" id="3.30.160.60">
    <property type="entry name" value="Classic Zinc Finger"/>
    <property type="match status" value="1"/>
</dbReference>
<feature type="compositionally biased region" description="Low complexity" evidence="8">
    <location>
        <begin position="213"/>
        <end position="232"/>
    </location>
</feature>
<keyword evidence="5" id="KW-0862">Zinc</keyword>
<dbReference type="InterPro" id="IPR051059">
    <property type="entry name" value="VerF-like"/>
</dbReference>
<feature type="domain" description="C2H2-type" evidence="9">
    <location>
        <begin position="82"/>
        <end position="111"/>
    </location>
</feature>
<dbReference type="Proteomes" id="UP001610432">
    <property type="component" value="Unassembled WGS sequence"/>
</dbReference>
<feature type="region of interest" description="Disordered" evidence="8">
    <location>
        <begin position="111"/>
        <end position="132"/>
    </location>
</feature>
<keyword evidence="3" id="KW-0677">Repeat</keyword>
<feature type="region of interest" description="Disordered" evidence="8">
    <location>
        <begin position="178"/>
        <end position="234"/>
    </location>
</feature>
<dbReference type="GeneID" id="98139654"/>
<sequence>MPRTTARAEIPLPITYTPTTHRISKAKKGKRVHACEFPGCNKVYLISVQYAHLELSLTSPKVFTRAEHRRRHELNHNPEALYRCTQTGCKKSFHRSDLLVRHMERHELEAQMDSSARWGGDGSARTSPEQYSPRYTMVNPNPAQFLAVMQAPTPIKAPAIQPGLTIDGLLWNAMEMPSEHPTHALPPPQAQEPVEDSRFYSTPEACSSPSSEGTSYSVPSYPGSSISSTSPGLVDSYPDPVIDSKLTSSPAPLHATLDWDQPASSVAPTSMIPMPIADNFIHPALQSWPVAQHMSYNGNYLPPVPYETTVGAKSWSL</sequence>
<dbReference type="SUPFAM" id="SSF57667">
    <property type="entry name" value="beta-beta-alpha zinc fingers"/>
    <property type="match status" value="1"/>
</dbReference>
<accession>A0ABR4LQ40</accession>
<dbReference type="InterPro" id="IPR036236">
    <property type="entry name" value="Znf_C2H2_sf"/>
</dbReference>
<dbReference type="EMBL" id="JBFXLQ010000024">
    <property type="protein sequence ID" value="KAL2866641.1"/>
    <property type="molecule type" value="Genomic_DNA"/>
</dbReference>
<organism evidence="10 11">
    <name type="scientific">Aspergillus lucknowensis</name>
    <dbReference type="NCBI Taxonomy" id="176173"/>
    <lineage>
        <taxon>Eukaryota</taxon>
        <taxon>Fungi</taxon>
        <taxon>Dikarya</taxon>
        <taxon>Ascomycota</taxon>
        <taxon>Pezizomycotina</taxon>
        <taxon>Eurotiomycetes</taxon>
        <taxon>Eurotiomycetidae</taxon>
        <taxon>Eurotiales</taxon>
        <taxon>Aspergillaceae</taxon>
        <taxon>Aspergillus</taxon>
        <taxon>Aspergillus subgen. Nidulantes</taxon>
    </lineage>
</organism>
<evidence type="ECO:0000256" key="7">
    <source>
        <dbReference type="PROSITE-ProRule" id="PRU00042"/>
    </source>
</evidence>
<evidence type="ECO:0000313" key="10">
    <source>
        <dbReference type="EMBL" id="KAL2866641.1"/>
    </source>
</evidence>
<dbReference type="PROSITE" id="PS50157">
    <property type="entry name" value="ZINC_FINGER_C2H2_2"/>
    <property type="match status" value="1"/>
</dbReference>
<dbReference type="SMART" id="SM00355">
    <property type="entry name" value="ZnF_C2H2"/>
    <property type="match status" value="2"/>
</dbReference>
<keyword evidence="4 7" id="KW-0863">Zinc-finger</keyword>
<proteinExistence type="predicted"/>
<dbReference type="RefSeq" id="XP_070885620.1">
    <property type="nucleotide sequence ID" value="XM_071024582.1"/>
</dbReference>
<keyword evidence="11" id="KW-1185">Reference proteome</keyword>
<evidence type="ECO:0000256" key="1">
    <source>
        <dbReference type="ARBA" id="ARBA00004123"/>
    </source>
</evidence>
<evidence type="ECO:0000313" key="11">
    <source>
        <dbReference type="Proteomes" id="UP001610432"/>
    </source>
</evidence>
<evidence type="ECO:0000256" key="6">
    <source>
        <dbReference type="ARBA" id="ARBA00023242"/>
    </source>
</evidence>
<gene>
    <name evidence="10" type="ORF">BJX67DRAFT_134801</name>
</gene>
<evidence type="ECO:0000256" key="2">
    <source>
        <dbReference type="ARBA" id="ARBA00022723"/>
    </source>
</evidence>
<evidence type="ECO:0000256" key="4">
    <source>
        <dbReference type="ARBA" id="ARBA00022771"/>
    </source>
</evidence>
<keyword evidence="6" id="KW-0539">Nucleus</keyword>
<evidence type="ECO:0000256" key="8">
    <source>
        <dbReference type="SAM" id="MobiDB-lite"/>
    </source>
</evidence>
<dbReference type="PROSITE" id="PS00028">
    <property type="entry name" value="ZINC_FINGER_C2H2_1"/>
    <property type="match status" value="1"/>
</dbReference>
<evidence type="ECO:0000256" key="3">
    <source>
        <dbReference type="ARBA" id="ARBA00022737"/>
    </source>
</evidence>
<evidence type="ECO:0000256" key="5">
    <source>
        <dbReference type="ARBA" id="ARBA00022833"/>
    </source>
</evidence>
<evidence type="ECO:0000259" key="9">
    <source>
        <dbReference type="PROSITE" id="PS50157"/>
    </source>
</evidence>
<comment type="caution">
    <text evidence="10">The sequence shown here is derived from an EMBL/GenBank/DDBJ whole genome shotgun (WGS) entry which is preliminary data.</text>
</comment>
<dbReference type="PANTHER" id="PTHR40626">
    <property type="entry name" value="MIP31509P"/>
    <property type="match status" value="1"/>
</dbReference>
<comment type="subcellular location">
    <subcellularLocation>
        <location evidence="1">Nucleus</location>
    </subcellularLocation>
</comment>
<dbReference type="InterPro" id="IPR013087">
    <property type="entry name" value="Znf_C2H2_type"/>
</dbReference>
<reference evidence="10 11" key="1">
    <citation type="submission" date="2024-07" db="EMBL/GenBank/DDBJ databases">
        <title>Section-level genome sequencing and comparative genomics of Aspergillus sections Usti and Cavernicolus.</title>
        <authorList>
            <consortium name="Lawrence Berkeley National Laboratory"/>
            <person name="Nybo J.L."/>
            <person name="Vesth T.C."/>
            <person name="Theobald S."/>
            <person name="Frisvad J.C."/>
            <person name="Larsen T.O."/>
            <person name="Kjaerboelling I."/>
            <person name="Rothschild-Mancinelli K."/>
            <person name="Lyhne E.K."/>
            <person name="Kogle M.E."/>
            <person name="Barry K."/>
            <person name="Clum A."/>
            <person name="Na H."/>
            <person name="Ledsgaard L."/>
            <person name="Lin J."/>
            <person name="Lipzen A."/>
            <person name="Kuo A."/>
            <person name="Riley R."/>
            <person name="Mondo S."/>
            <person name="Labutti K."/>
            <person name="Haridas S."/>
            <person name="Pangalinan J."/>
            <person name="Salamov A.A."/>
            <person name="Simmons B.A."/>
            <person name="Magnuson J.K."/>
            <person name="Chen J."/>
            <person name="Drula E."/>
            <person name="Henrissat B."/>
            <person name="Wiebenga A."/>
            <person name="Lubbers R.J."/>
            <person name="Gomes A.C."/>
            <person name="Macurrencykelacurrency M.R."/>
            <person name="Stajich J."/>
            <person name="Grigoriev I.V."/>
            <person name="Mortensen U.H."/>
            <person name="De Vries R.P."/>
            <person name="Baker S.E."/>
            <person name="Andersen M.R."/>
        </authorList>
    </citation>
    <scope>NUCLEOTIDE SEQUENCE [LARGE SCALE GENOMIC DNA]</scope>
    <source>
        <strain evidence="10 11">CBS 449.75</strain>
    </source>
</reference>
<keyword evidence="2" id="KW-0479">Metal-binding</keyword>